<feature type="region of interest" description="Disordered" evidence="8">
    <location>
        <begin position="83"/>
        <end position="125"/>
    </location>
</feature>
<proteinExistence type="predicted"/>
<evidence type="ECO:0000256" key="6">
    <source>
        <dbReference type="ARBA" id="ARBA00023242"/>
    </source>
</evidence>
<evidence type="ECO:0000256" key="8">
    <source>
        <dbReference type="SAM" id="MobiDB-lite"/>
    </source>
</evidence>
<evidence type="ECO:0000259" key="9">
    <source>
        <dbReference type="PROSITE" id="PS50157"/>
    </source>
</evidence>
<dbReference type="InterPro" id="IPR036236">
    <property type="entry name" value="Znf_C2H2_sf"/>
</dbReference>
<evidence type="ECO:0000313" key="10">
    <source>
        <dbReference type="EMBL" id="KAF7355064.1"/>
    </source>
</evidence>
<feature type="domain" description="C2H2-type" evidence="9">
    <location>
        <begin position="449"/>
        <end position="476"/>
    </location>
</feature>
<name>A0A8H6Y9T0_9AGAR</name>
<dbReference type="GO" id="GO:0031519">
    <property type="term" value="C:PcG protein complex"/>
    <property type="evidence" value="ECO:0007669"/>
    <property type="project" value="TreeGrafter"/>
</dbReference>
<protein>
    <recommendedName>
        <fullName evidence="9">C2H2-type domain-containing protein</fullName>
    </recommendedName>
</protein>
<dbReference type="OrthoDB" id="8117402at2759"/>
<dbReference type="AlphaFoldDB" id="A0A8H6Y9T0"/>
<keyword evidence="11" id="KW-1185">Reference proteome</keyword>
<dbReference type="PROSITE" id="PS50157">
    <property type="entry name" value="ZINC_FINGER_C2H2_2"/>
    <property type="match status" value="1"/>
</dbReference>
<keyword evidence="3" id="KW-0677">Repeat</keyword>
<dbReference type="GO" id="GO:0000785">
    <property type="term" value="C:chromatin"/>
    <property type="evidence" value="ECO:0007669"/>
    <property type="project" value="TreeGrafter"/>
</dbReference>
<keyword evidence="5" id="KW-0862">Zinc</keyword>
<accession>A0A8H6Y9T0</accession>
<dbReference type="GO" id="GO:0005667">
    <property type="term" value="C:transcription regulator complex"/>
    <property type="evidence" value="ECO:0007669"/>
    <property type="project" value="TreeGrafter"/>
</dbReference>
<dbReference type="PANTHER" id="PTHR14003">
    <property type="entry name" value="TRANSCRIPTIONAL REPRESSOR PROTEIN YY"/>
    <property type="match status" value="1"/>
</dbReference>
<evidence type="ECO:0000256" key="1">
    <source>
        <dbReference type="ARBA" id="ARBA00004123"/>
    </source>
</evidence>
<feature type="region of interest" description="Disordered" evidence="8">
    <location>
        <begin position="328"/>
        <end position="357"/>
    </location>
</feature>
<dbReference type="Gene3D" id="3.30.160.60">
    <property type="entry name" value="Classic Zinc Finger"/>
    <property type="match status" value="1"/>
</dbReference>
<feature type="region of interest" description="Disordered" evidence="8">
    <location>
        <begin position="501"/>
        <end position="521"/>
    </location>
</feature>
<dbReference type="EMBL" id="JACAZH010000011">
    <property type="protein sequence ID" value="KAF7355064.1"/>
    <property type="molecule type" value="Genomic_DNA"/>
</dbReference>
<feature type="compositionally biased region" description="Polar residues" evidence="8">
    <location>
        <begin position="84"/>
        <end position="95"/>
    </location>
</feature>
<sequence>MPRSAFDIPMYSGKPVSSPNLPSRPLCVFEMPPILVSGPFMPSADFETTRLAILCPPPKPIGLGLDCVDVGFDRLSGRLPSVQRRLNATPSTGSSPDCGKSMASMRIDDTNHLPSETSPPEPQREFNSLYDLDVQYPSSRSLSNLSPQSALNYSYSPSTLSPSWSLDSTLSSVFSSPEEMSSSSPNLRYPASWSLSSKISISSLLSSSPMEAKTPAFAESHLDRTPDMAIPLADINMFRIPTSVQDFNRSINPAHITLEHPPLSPSSRQEDDFKCAQFVHYYPDGSTSFPLIVNGANTSPGLLPIKCDDSPIPDIHLAFQAPSHLPIASASRPRVPKRKALTQDVSPKKKKGKRDVEPERDIVVGTPILDAHRGITQAELEAKAARYQQRNPGVEEFDKRWLASFSGKLSVAGEMIEDFRCYVVGCTQMNKRRDHMAVHIGSHLDQRQYKCELCPKRYRRKNELKRHERSHDGLRPFICPFCPADKQSTFVRQDLLDRHLRSRHTHGKENDGPRKKIKLEE</sequence>
<gene>
    <name evidence="10" type="ORF">MSAN_01421900</name>
</gene>
<evidence type="ECO:0000256" key="4">
    <source>
        <dbReference type="ARBA" id="ARBA00022771"/>
    </source>
</evidence>
<dbReference type="FunFam" id="3.30.160.60:FF:000145">
    <property type="entry name" value="Zinc finger protein 574"/>
    <property type="match status" value="1"/>
</dbReference>
<evidence type="ECO:0000313" key="11">
    <source>
        <dbReference type="Proteomes" id="UP000623467"/>
    </source>
</evidence>
<dbReference type="GO" id="GO:0008270">
    <property type="term" value="F:zinc ion binding"/>
    <property type="evidence" value="ECO:0007669"/>
    <property type="project" value="UniProtKB-KW"/>
</dbReference>
<dbReference type="PROSITE" id="PS00028">
    <property type="entry name" value="ZINC_FINGER_C2H2_1"/>
    <property type="match status" value="1"/>
</dbReference>
<keyword evidence="6" id="KW-0539">Nucleus</keyword>
<keyword evidence="4 7" id="KW-0863">Zinc-finger</keyword>
<evidence type="ECO:0000256" key="7">
    <source>
        <dbReference type="PROSITE-ProRule" id="PRU00042"/>
    </source>
</evidence>
<reference evidence="10" key="1">
    <citation type="submission" date="2020-05" db="EMBL/GenBank/DDBJ databases">
        <title>Mycena genomes resolve the evolution of fungal bioluminescence.</title>
        <authorList>
            <person name="Tsai I.J."/>
        </authorList>
    </citation>
    <scope>NUCLEOTIDE SEQUENCE</scope>
    <source>
        <strain evidence="10">160909Yilan</strain>
    </source>
</reference>
<organism evidence="10 11">
    <name type="scientific">Mycena sanguinolenta</name>
    <dbReference type="NCBI Taxonomy" id="230812"/>
    <lineage>
        <taxon>Eukaryota</taxon>
        <taxon>Fungi</taxon>
        <taxon>Dikarya</taxon>
        <taxon>Basidiomycota</taxon>
        <taxon>Agaricomycotina</taxon>
        <taxon>Agaricomycetes</taxon>
        <taxon>Agaricomycetidae</taxon>
        <taxon>Agaricales</taxon>
        <taxon>Marasmiineae</taxon>
        <taxon>Mycenaceae</taxon>
        <taxon>Mycena</taxon>
    </lineage>
</organism>
<comment type="subcellular location">
    <subcellularLocation>
        <location evidence="1">Nucleus</location>
    </subcellularLocation>
</comment>
<comment type="caution">
    <text evidence="10">The sequence shown here is derived from an EMBL/GenBank/DDBJ whole genome shotgun (WGS) entry which is preliminary data.</text>
</comment>
<dbReference type="GO" id="GO:0000981">
    <property type="term" value="F:DNA-binding transcription factor activity, RNA polymerase II-specific"/>
    <property type="evidence" value="ECO:0007669"/>
    <property type="project" value="TreeGrafter"/>
</dbReference>
<dbReference type="SMART" id="SM00355">
    <property type="entry name" value="ZnF_C2H2"/>
    <property type="match status" value="3"/>
</dbReference>
<dbReference type="PANTHER" id="PTHR14003:SF19">
    <property type="entry name" value="YY2 TRANSCRIPTION FACTOR"/>
    <property type="match status" value="1"/>
</dbReference>
<evidence type="ECO:0000256" key="3">
    <source>
        <dbReference type="ARBA" id="ARBA00022737"/>
    </source>
</evidence>
<dbReference type="InterPro" id="IPR013087">
    <property type="entry name" value="Znf_C2H2_type"/>
</dbReference>
<evidence type="ECO:0000256" key="5">
    <source>
        <dbReference type="ARBA" id="ARBA00022833"/>
    </source>
</evidence>
<dbReference type="Pfam" id="PF00096">
    <property type="entry name" value="zf-C2H2"/>
    <property type="match status" value="1"/>
</dbReference>
<evidence type="ECO:0000256" key="2">
    <source>
        <dbReference type="ARBA" id="ARBA00022723"/>
    </source>
</evidence>
<feature type="compositionally biased region" description="Basic and acidic residues" evidence="8">
    <location>
        <begin position="507"/>
        <end position="521"/>
    </location>
</feature>
<dbReference type="GO" id="GO:0000978">
    <property type="term" value="F:RNA polymerase II cis-regulatory region sequence-specific DNA binding"/>
    <property type="evidence" value="ECO:0007669"/>
    <property type="project" value="TreeGrafter"/>
</dbReference>
<dbReference type="SUPFAM" id="SSF57667">
    <property type="entry name" value="beta-beta-alpha zinc fingers"/>
    <property type="match status" value="1"/>
</dbReference>
<dbReference type="Proteomes" id="UP000623467">
    <property type="component" value="Unassembled WGS sequence"/>
</dbReference>
<keyword evidence="2" id="KW-0479">Metal-binding</keyword>